<dbReference type="EMBL" id="BARV01001403">
    <property type="protein sequence ID" value="GAH95791.1"/>
    <property type="molecule type" value="Genomic_DNA"/>
</dbReference>
<gene>
    <name evidence="1" type="ORF">S06H3_04098</name>
</gene>
<dbReference type="AlphaFoldDB" id="X1JM11"/>
<proteinExistence type="predicted"/>
<organism evidence="1">
    <name type="scientific">marine sediment metagenome</name>
    <dbReference type="NCBI Taxonomy" id="412755"/>
    <lineage>
        <taxon>unclassified sequences</taxon>
        <taxon>metagenomes</taxon>
        <taxon>ecological metagenomes</taxon>
    </lineage>
</organism>
<reference evidence="1" key="1">
    <citation type="journal article" date="2014" name="Front. Microbiol.">
        <title>High frequency of phylogenetically diverse reductive dehalogenase-homologous genes in deep subseafloor sedimentary metagenomes.</title>
        <authorList>
            <person name="Kawai M."/>
            <person name="Futagami T."/>
            <person name="Toyoda A."/>
            <person name="Takaki Y."/>
            <person name="Nishi S."/>
            <person name="Hori S."/>
            <person name="Arai W."/>
            <person name="Tsubouchi T."/>
            <person name="Morono Y."/>
            <person name="Uchiyama I."/>
            <person name="Ito T."/>
            <person name="Fujiyama A."/>
            <person name="Inagaki F."/>
            <person name="Takami H."/>
        </authorList>
    </citation>
    <scope>NUCLEOTIDE SEQUENCE</scope>
    <source>
        <strain evidence="1">Expedition CK06-06</strain>
    </source>
</reference>
<accession>X1JM11</accession>
<sequence length="201" mass="22997">MRDLAPAMLAVGTLFEAANNITNGPRATMNINVRATSPGSFHILYEIIQATPQSIDTSILTTAIQLKELLIGSILVTSSLFALIKWVNRRKPKLNKINDELYTLVIDNETYELPLALLRLYQDASIRHALTDIVHPTKEPGIDRIRILDNRQLVQEVTKDDVDAFDVPESQEQLLDETRRQARAMVDRWQTKIRIWRHECQ</sequence>
<comment type="caution">
    <text evidence="1">The sequence shown here is derived from an EMBL/GenBank/DDBJ whole genome shotgun (WGS) entry which is preliminary data.</text>
</comment>
<evidence type="ECO:0000313" key="1">
    <source>
        <dbReference type="EMBL" id="GAH95791.1"/>
    </source>
</evidence>
<name>X1JM11_9ZZZZ</name>
<protein>
    <submittedName>
        <fullName evidence="1">Uncharacterized protein</fullName>
    </submittedName>
</protein>